<protein>
    <submittedName>
        <fullName evidence="1">Uncharacterized protein</fullName>
    </submittedName>
</protein>
<evidence type="ECO:0000313" key="2">
    <source>
        <dbReference type="Proteomes" id="UP000015453"/>
    </source>
</evidence>
<accession>S8CCC9</accession>
<dbReference type="AlphaFoldDB" id="S8CCC9"/>
<gene>
    <name evidence="1" type="ORF">M569_10165</name>
</gene>
<reference evidence="1 2" key="1">
    <citation type="journal article" date="2013" name="BMC Genomics">
        <title>The miniature genome of a carnivorous plant Genlisea aurea contains a low number of genes and short non-coding sequences.</title>
        <authorList>
            <person name="Leushkin E.V."/>
            <person name="Sutormin R.A."/>
            <person name="Nabieva E.R."/>
            <person name="Penin A.A."/>
            <person name="Kondrashov A.S."/>
            <person name="Logacheva M.D."/>
        </authorList>
    </citation>
    <scope>NUCLEOTIDE SEQUENCE [LARGE SCALE GENOMIC DNA]</scope>
</reference>
<evidence type="ECO:0000313" key="1">
    <source>
        <dbReference type="EMBL" id="EPS64614.1"/>
    </source>
</evidence>
<name>S8CCC9_9LAMI</name>
<proteinExistence type="predicted"/>
<sequence length="192" mass="21477">MEQLMATAKSAFEELHGVPTSPTFSVIDNCFWQLPDDKPYNNRPQNCYLFRDALIRFDVVLEKADGTPPDKNKMVGPIADPVGGLIDSMFLTLNGTRVTLGSSYFQYKSYLTSLINSGGKTTHLQSSGFALDAPLNSNVEDNKSFEARNLLFRKGHSVTGEYKTDAVTLIGKLSKFDDVTLIRKLRIKEFFH</sequence>
<dbReference type="Proteomes" id="UP000015453">
    <property type="component" value="Unassembled WGS sequence"/>
</dbReference>
<comment type="caution">
    <text evidence="1">The sequence shown here is derived from an EMBL/GenBank/DDBJ whole genome shotgun (WGS) entry which is preliminary data.</text>
</comment>
<keyword evidence="2" id="KW-1185">Reference proteome</keyword>
<dbReference type="EMBL" id="AUSU01004707">
    <property type="protein sequence ID" value="EPS64614.1"/>
    <property type="molecule type" value="Genomic_DNA"/>
</dbReference>
<organism evidence="1 2">
    <name type="scientific">Genlisea aurea</name>
    <dbReference type="NCBI Taxonomy" id="192259"/>
    <lineage>
        <taxon>Eukaryota</taxon>
        <taxon>Viridiplantae</taxon>
        <taxon>Streptophyta</taxon>
        <taxon>Embryophyta</taxon>
        <taxon>Tracheophyta</taxon>
        <taxon>Spermatophyta</taxon>
        <taxon>Magnoliopsida</taxon>
        <taxon>eudicotyledons</taxon>
        <taxon>Gunneridae</taxon>
        <taxon>Pentapetalae</taxon>
        <taxon>asterids</taxon>
        <taxon>lamiids</taxon>
        <taxon>Lamiales</taxon>
        <taxon>Lentibulariaceae</taxon>
        <taxon>Genlisea</taxon>
    </lineage>
</organism>